<evidence type="ECO:0000256" key="1">
    <source>
        <dbReference type="ARBA" id="ARBA00018672"/>
    </source>
</evidence>
<dbReference type="STRING" id="1121298.SAMN05444401_2742"/>
<dbReference type="InterPro" id="IPR009057">
    <property type="entry name" value="Homeodomain-like_sf"/>
</dbReference>
<dbReference type="InterPro" id="IPR018060">
    <property type="entry name" value="HTH_AraC"/>
</dbReference>
<evidence type="ECO:0000313" key="10">
    <source>
        <dbReference type="Proteomes" id="UP000184080"/>
    </source>
</evidence>
<evidence type="ECO:0000259" key="8">
    <source>
        <dbReference type="PROSITE" id="PS50110"/>
    </source>
</evidence>
<accession>A0A1M6ICC3</accession>
<dbReference type="InterPro" id="IPR011006">
    <property type="entry name" value="CheY-like_superfamily"/>
</dbReference>
<name>A0A1M6ICC3_9CLOT</name>
<evidence type="ECO:0000256" key="4">
    <source>
        <dbReference type="ARBA" id="ARBA00023163"/>
    </source>
</evidence>
<dbReference type="InterPro" id="IPR018062">
    <property type="entry name" value="HTH_AraC-typ_CS"/>
</dbReference>
<dbReference type="GO" id="GO:0003700">
    <property type="term" value="F:DNA-binding transcription factor activity"/>
    <property type="evidence" value="ECO:0007669"/>
    <property type="project" value="InterPro"/>
</dbReference>
<dbReference type="Pfam" id="PF00072">
    <property type="entry name" value="Response_reg"/>
    <property type="match status" value="1"/>
</dbReference>
<feature type="domain" description="HTH araC/xylS-type" evidence="7">
    <location>
        <begin position="428"/>
        <end position="526"/>
    </location>
</feature>
<dbReference type="RefSeq" id="WP_073007680.1">
    <property type="nucleotide sequence ID" value="NZ_FQZO01000004.1"/>
</dbReference>
<dbReference type="PANTHER" id="PTHR43280">
    <property type="entry name" value="ARAC-FAMILY TRANSCRIPTIONAL REGULATOR"/>
    <property type="match status" value="1"/>
</dbReference>
<dbReference type="Gene3D" id="1.10.10.60">
    <property type="entry name" value="Homeodomain-like"/>
    <property type="match status" value="2"/>
</dbReference>
<keyword evidence="6" id="KW-0597">Phosphoprotein</keyword>
<dbReference type="Pfam" id="PF12833">
    <property type="entry name" value="HTH_18"/>
    <property type="match status" value="1"/>
</dbReference>
<dbReference type="Proteomes" id="UP000184080">
    <property type="component" value="Unassembled WGS sequence"/>
</dbReference>
<sequence length="526" mass="61318">MFKILIVDDERHIRNGIISIIDWNSMECEVIKDCANGLEAVEYLKNNEVDIVICDIKMPGMNGLEVAEYVKLNMPKTKVILLTAYSDFNNAQLAIKHNVSEYVVKTEFIDELPSAIEKVKKVIIEQREKENNVEVLRMILNEKQQDLKYKFFTELAEDMLTDKEEIKEKLQEYKLHNKSYCVINYETTLLTSFFSSEYNHEYRDIKVINNFINMVFKDYEYNIVKMHRNLGMIILYWNDTNLQVSKVEMLLKDVNNMVNQFTNYSIKFSISDKHEGVENLSKAYKEALLALSKVYSSNAKFYLNTYKKQDDIFTNNSESVEDLKSLMNYGSLEEIEKSLVNIFKSFSNSSLSLEQVKTKMILLFSASLAAFENYNIVQHNLKEQETIIYQKINESKSLQSIFEVSLFIAEHILDISKNNESSKSLIVREANKYIRENYNKNISLNTIAGYLHVNNSYLSRLYKKETGDTLVEALNRYRIEIAKKLLKRPSSKIFEVGIEVGIEDPAYFTHVFTKYCGCSPKEYKSK</sequence>
<dbReference type="SMART" id="SM00448">
    <property type="entry name" value="REC"/>
    <property type="match status" value="1"/>
</dbReference>
<proteinExistence type="predicted"/>
<dbReference type="Gene3D" id="3.40.50.2300">
    <property type="match status" value="1"/>
</dbReference>
<dbReference type="GO" id="GO:0000160">
    <property type="term" value="P:phosphorelay signal transduction system"/>
    <property type="evidence" value="ECO:0007669"/>
    <property type="project" value="InterPro"/>
</dbReference>
<dbReference type="PROSITE" id="PS50110">
    <property type="entry name" value="RESPONSE_REGULATORY"/>
    <property type="match status" value="1"/>
</dbReference>
<reference evidence="9 10" key="1">
    <citation type="submission" date="2016-11" db="EMBL/GenBank/DDBJ databases">
        <authorList>
            <person name="Jaros S."/>
            <person name="Januszkiewicz K."/>
            <person name="Wedrychowicz H."/>
        </authorList>
    </citation>
    <scope>NUCLEOTIDE SEQUENCE [LARGE SCALE GENOMIC DNA]</scope>
    <source>
        <strain evidence="9 10">DSM 21864</strain>
    </source>
</reference>
<dbReference type="SUPFAM" id="SSF52172">
    <property type="entry name" value="CheY-like"/>
    <property type="match status" value="1"/>
</dbReference>
<keyword evidence="2" id="KW-0805">Transcription regulation</keyword>
<dbReference type="InterPro" id="IPR001789">
    <property type="entry name" value="Sig_transdc_resp-reg_receiver"/>
</dbReference>
<dbReference type="PROSITE" id="PS00041">
    <property type="entry name" value="HTH_ARAC_FAMILY_1"/>
    <property type="match status" value="1"/>
</dbReference>
<evidence type="ECO:0000256" key="5">
    <source>
        <dbReference type="ARBA" id="ARBA00024867"/>
    </source>
</evidence>
<evidence type="ECO:0000256" key="3">
    <source>
        <dbReference type="ARBA" id="ARBA00023125"/>
    </source>
</evidence>
<protein>
    <recommendedName>
        <fullName evidence="1">Stage 0 sporulation protein A homolog</fullName>
    </recommendedName>
</protein>
<dbReference type="CDD" id="cd17536">
    <property type="entry name" value="REC_YesN-like"/>
    <property type="match status" value="1"/>
</dbReference>
<evidence type="ECO:0000259" key="7">
    <source>
        <dbReference type="PROSITE" id="PS01124"/>
    </source>
</evidence>
<dbReference type="GO" id="GO:0043565">
    <property type="term" value="F:sequence-specific DNA binding"/>
    <property type="evidence" value="ECO:0007669"/>
    <property type="project" value="InterPro"/>
</dbReference>
<dbReference type="SMART" id="SM00342">
    <property type="entry name" value="HTH_ARAC"/>
    <property type="match status" value="1"/>
</dbReference>
<comment type="function">
    <text evidence="5">May play the central regulatory role in sporulation. It may be an element of the effector pathway responsible for the activation of sporulation genes in response to nutritional stress. Spo0A may act in concert with spo0H (a sigma factor) to control the expression of some genes that are critical to the sporulation process.</text>
</comment>
<dbReference type="PROSITE" id="PS01124">
    <property type="entry name" value="HTH_ARAC_FAMILY_2"/>
    <property type="match status" value="1"/>
</dbReference>
<keyword evidence="3" id="KW-0238">DNA-binding</keyword>
<evidence type="ECO:0000256" key="6">
    <source>
        <dbReference type="PROSITE-ProRule" id="PRU00169"/>
    </source>
</evidence>
<gene>
    <name evidence="9" type="ORF">SAMN05444401_2742</name>
</gene>
<dbReference type="EMBL" id="FQZO01000004">
    <property type="protein sequence ID" value="SHJ32100.1"/>
    <property type="molecule type" value="Genomic_DNA"/>
</dbReference>
<dbReference type="AlphaFoldDB" id="A0A1M6ICC3"/>
<dbReference type="SUPFAM" id="SSF46689">
    <property type="entry name" value="Homeodomain-like"/>
    <property type="match status" value="2"/>
</dbReference>
<keyword evidence="10" id="KW-1185">Reference proteome</keyword>
<feature type="modified residue" description="4-aspartylphosphate" evidence="6">
    <location>
        <position position="55"/>
    </location>
</feature>
<evidence type="ECO:0000256" key="2">
    <source>
        <dbReference type="ARBA" id="ARBA00023015"/>
    </source>
</evidence>
<keyword evidence="4" id="KW-0804">Transcription</keyword>
<dbReference type="PANTHER" id="PTHR43280:SF2">
    <property type="entry name" value="HTH-TYPE TRANSCRIPTIONAL REGULATOR EXSA"/>
    <property type="match status" value="1"/>
</dbReference>
<evidence type="ECO:0000313" key="9">
    <source>
        <dbReference type="EMBL" id="SHJ32100.1"/>
    </source>
</evidence>
<feature type="domain" description="Response regulatory" evidence="8">
    <location>
        <begin position="3"/>
        <end position="120"/>
    </location>
</feature>
<organism evidence="9 10">
    <name type="scientific">Clostridium amylolyticum</name>
    <dbReference type="NCBI Taxonomy" id="1121298"/>
    <lineage>
        <taxon>Bacteria</taxon>
        <taxon>Bacillati</taxon>
        <taxon>Bacillota</taxon>
        <taxon>Clostridia</taxon>
        <taxon>Eubacteriales</taxon>
        <taxon>Clostridiaceae</taxon>
        <taxon>Clostridium</taxon>
    </lineage>
</organism>